<keyword evidence="7" id="KW-0238">DNA-binding</keyword>
<dbReference type="InterPro" id="IPR050595">
    <property type="entry name" value="Bact_response_regulator"/>
</dbReference>
<dbReference type="InterPro" id="IPR001789">
    <property type="entry name" value="Sig_transdc_resp-reg_receiver"/>
</dbReference>
<dbReference type="GO" id="GO:0006935">
    <property type="term" value="P:chemotaxis"/>
    <property type="evidence" value="ECO:0007669"/>
    <property type="project" value="UniProtKB-KW"/>
</dbReference>
<dbReference type="AlphaFoldDB" id="A0A2G1DI97"/>
<keyword evidence="8" id="KW-0804">Transcription</keyword>
<proteinExistence type="predicted"/>
<evidence type="ECO:0000256" key="9">
    <source>
        <dbReference type="PROSITE-ProRule" id="PRU00169"/>
    </source>
</evidence>
<evidence type="ECO:0000256" key="7">
    <source>
        <dbReference type="ARBA" id="ARBA00023125"/>
    </source>
</evidence>
<sequence length="135" mass="15413">MGKILIVDDTAKNIQMAMNILKNEGHRMFYAQSGSKALQLALENEFDLILLDIMMPEINGYEVCKKLKENQKTMNIPIIFLSGKDSTKDIEEAYEIGGSDYVIKPFIAIELITKANIFVKYKKLLFKEMNGEYHG</sequence>
<protein>
    <submittedName>
        <fullName evidence="11">Two-component system response regulator</fullName>
    </submittedName>
</protein>
<dbReference type="SMART" id="SM00448">
    <property type="entry name" value="REC"/>
    <property type="match status" value="1"/>
</dbReference>
<evidence type="ECO:0000256" key="6">
    <source>
        <dbReference type="ARBA" id="ARBA00023015"/>
    </source>
</evidence>
<reference evidence="12 13" key="1">
    <citation type="submission" date="2017-09" db="EMBL/GenBank/DDBJ databases">
        <title>Arcobacter canalis sp. nov., a new species isolated from a water canal contaminated with urban sewage.</title>
        <authorList>
            <person name="Perez-Cataluna A."/>
            <person name="Salas-Masso N."/>
            <person name="Figueras M.J."/>
        </authorList>
    </citation>
    <scope>NUCLEOTIDE SEQUENCE [LARGE SCALE GENOMIC DNA]</scope>
    <source>
        <strain evidence="12 13">F98-3</strain>
    </source>
</reference>
<feature type="modified residue" description="4-aspartylphosphate" evidence="9">
    <location>
        <position position="52"/>
    </location>
</feature>
<dbReference type="PANTHER" id="PTHR44591">
    <property type="entry name" value="STRESS RESPONSE REGULATOR PROTEIN 1"/>
    <property type="match status" value="1"/>
</dbReference>
<evidence type="ECO:0000256" key="2">
    <source>
        <dbReference type="ARBA" id="ARBA00022500"/>
    </source>
</evidence>
<dbReference type="RefSeq" id="WP_099342448.1">
    <property type="nucleotide sequence ID" value="NZ_CP032098.1"/>
</dbReference>
<evidence type="ECO:0000256" key="8">
    <source>
        <dbReference type="ARBA" id="ARBA00023163"/>
    </source>
</evidence>
<reference evidence="11 14" key="2">
    <citation type="submission" date="2018-08" db="EMBL/GenBank/DDBJ databases">
        <title>Complete genome of the Arcobacter molluscorum type strain LMG 25693.</title>
        <authorList>
            <person name="Miller W.G."/>
            <person name="Yee E."/>
            <person name="Bono J.L."/>
        </authorList>
    </citation>
    <scope>NUCLEOTIDE SEQUENCE [LARGE SCALE GENOMIC DNA]</scope>
    <source>
        <strain evidence="11 14">CECT 7696</strain>
    </source>
</reference>
<organism evidence="12 13">
    <name type="scientific">Malaciobacter molluscorum LMG 25693</name>
    <dbReference type="NCBI Taxonomy" id="870501"/>
    <lineage>
        <taxon>Bacteria</taxon>
        <taxon>Pseudomonadati</taxon>
        <taxon>Campylobacterota</taxon>
        <taxon>Epsilonproteobacteria</taxon>
        <taxon>Campylobacterales</taxon>
        <taxon>Arcobacteraceae</taxon>
        <taxon>Malaciobacter</taxon>
    </lineage>
</organism>
<dbReference type="Pfam" id="PF00072">
    <property type="entry name" value="Response_reg"/>
    <property type="match status" value="1"/>
</dbReference>
<evidence type="ECO:0000256" key="4">
    <source>
        <dbReference type="ARBA" id="ARBA00022779"/>
    </source>
</evidence>
<comment type="cofactor">
    <cofactor evidence="1">
        <name>Mg(2+)</name>
        <dbReference type="ChEBI" id="CHEBI:18420"/>
    </cofactor>
</comment>
<dbReference type="GO" id="GO:0097588">
    <property type="term" value="P:archaeal or bacterial-type flagellum-dependent cell motility"/>
    <property type="evidence" value="ECO:0007669"/>
    <property type="project" value="UniProtKB-KW"/>
</dbReference>
<keyword evidence="4" id="KW-0283">Flagellar rotation</keyword>
<dbReference type="KEGG" id="amol:AMOL_2055"/>
<gene>
    <name evidence="11" type="ORF">AMOL_2055</name>
    <name evidence="12" type="ORF">CPU12_07310</name>
</gene>
<evidence type="ECO:0000313" key="11">
    <source>
        <dbReference type="EMBL" id="AXX93009.1"/>
    </source>
</evidence>
<dbReference type="EMBL" id="NXFY01000009">
    <property type="protein sequence ID" value="PHO18066.1"/>
    <property type="molecule type" value="Genomic_DNA"/>
</dbReference>
<dbReference type="PANTHER" id="PTHR44591:SF3">
    <property type="entry name" value="RESPONSE REGULATORY DOMAIN-CONTAINING PROTEIN"/>
    <property type="match status" value="1"/>
</dbReference>
<accession>A0A2G1DI97</accession>
<evidence type="ECO:0000313" key="12">
    <source>
        <dbReference type="EMBL" id="PHO18066.1"/>
    </source>
</evidence>
<evidence type="ECO:0000256" key="1">
    <source>
        <dbReference type="ARBA" id="ARBA00001946"/>
    </source>
</evidence>
<dbReference type="SUPFAM" id="SSF52172">
    <property type="entry name" value="CheY-like"/>
    <property type="match status" value="1"/>
</dbReference>
<evidence type="ECO:0000313" key="13">
    <source>
        <dbReference type="Proteomes" id="UP000221222"/>
    </source>
</evidence>
<dbReference type="Gene3D" id="3.40.50.2300">
    <property type="match status" value="1"/>
</dbReference>
<dbReference type="Proteomes" id="UP000221222">
    <property type="component" value="Unassembled WGS sequence"/>
</dbReference>
<keyword evidence="3 9" id="KW-0597">Phosphoprotein</keyword>
<evidence type="ECO:0000259" key="10">
    <source>
        <dbReference type="PROSITE" id="PS50110"/>
    </source>
</evidence>
<dbReference type="InterPro" id="IPR011006">
    <property type="entry name" value="CheY-like_superfamily"/>
</dbReference>
<dbReference type="GO" id="GO:0003677">
    <property type="term" value="F:DNA binding"/>
    <property type="evidence" value="ECO:0007669"/>
    <property type="project" value="UniProtKB-KW"/>
</dbReference>
<feature type="domain" description="Response regulatory" evidence="10">
    <location>
        <begin position="3"/>
        <end position="119"/>
    </location>
</feature>
<evidence type="ECO:0000256" key="3">
    <source>
        <dbReference type="ARBA" id="ARBA00022553"/>
    </source>
</evidence>
<dbReference type="FunFam" id="3.40.50.2300:FF:000001">
    <property type="entry name" value="DNA-binding response regulator PhoB"/>
    <property type="match status" value="1"/>
</dbReference>
<keyword evidence="6" id="KW-0805">Transcription regulation</keyword>
<keyword evidence="13" id="KW-1185">Reference proteome</keyword>
<dbReference type="PROSITE" id="PS50110">
    <property type="entry name" value="RESPONSE_REGULATORY"/>
    <property type="match status" value="1"/>
</dbReference>
<dbReference type="GO" id="GO:0000160">
    <property type="term" value="P:phosphorelay signal transduction system"/>
    <property type="evidence" value="ECO:0007669"/>
    <property type="project" value="UniProtKB-KW"/>
</dbReference>
<keyword evidence="5" id="KW-0902">Two-component regulatory system</keyword>
<dbReference type="EMBL" id="CP032098">
    <property type="protein sequence ID" value="AXX93009.1"/>
    <property type="molecule type" value="Genomic_DNA"/>
</dbReference>
<dbReference type="Proteomes" id="UP000262712">
    <property type="component" value="Chromosome"/>
</dbReference>
<keyword evidence="2" id="KW-0145">Chemotaxis</keyword>
<evidence type="ECO:0000313" key="14">
    <source>
        <dbReference type="Proteomes" id="UP000262712"/>
    </source>
</evidence>
<name>A0A2G1DI97_9BACT</name>
<evidence type="ECO:0000256" key="5">
    <source>
        <dbReference type="ARBA" id="ARBA00023012"/>
    </source>
</evidence>